<keyword evidence="2" id="KW-1185">Reference proteome</keyword>
<organism evidence="1 2">
    <name type="scientific">Actinoplanes siamensis</name>
    <dbReference type="NCBI Taxonomy" id="1223317"/>
    <lineage>
        <taxon>Bacteria</taxon>
        <taxon>Bacillati</taxon>
        <taxon>Actinomycetota</taxon>
        <taxon>Actinomycetes</taxon>
        <taxon>Micromonosporales</taxon>
        <taxon>Micromonosporaceae</taxon>
        <taxon>Actinoplanes</taxon>
    </lineage>
</organism>
<reference evidence="1" key="1">
    <citation type="submission" date="2021-01" db="EMBL/GenBank/DDBJ databases">
        <title>Whole genome shotgun sequence of Actinoplanes siamensis NBRC 109076.</title>
        <authorList>
            <person name="Komaki H."/>
            <person name="Tamura T."/>
        </authorList>
    </citation>
    <scope>NUCLEOTIDE SEQUENCE</scope>
    <source>
        <strain evidence="1">NBRC 109076</strain>
    </source>
</reference>
<protein>
    <submittedName>
        <fullName evidence="1">Uncharacterized protein</fullName>
    </submittedName>
</protein>
<proteinExistence type="predicted"/>
<dbReference type="EMBL" id="BOMW01000043">
    <property type="protein sequence ID" value="GIF06994.1"/>
    <property type="molecule type" value="Genomic_DNA"/>
</dbReference>
<dbReference type="Proteomes" id="UP000629619">
    <property type="component" value="Unassembled WGS sequence"/>
</dbReference>
<name>A0A919N9G5_9ACTN</name>
<accession>A0A919N9G5</accession>
<sequence length="55" mass="5660">MASHAGRGQALDEGGGAVGEEDRDLVIVAEVAFEAFIYAASWQAGADRVVTAPRA</sequence>
<comment type="caution">
    <text evidence="1">The sequence shown here is derived from an EMBL/GenBank/DDBJ whole genome shotgun (WGS) entry which is preliminary data.</text>
</comment>
<evidence type="ECO:0000313" key="2">
    <source>
        <dbReference type="Proteomes" id="UP000629619"/>
    </source>
</evidence>
<dbReference type="AlphaFoldDB" id="A0A919N9G5"/>
<dbReference type="RefSeq" id="WP_203682405.1">
    <property type="nucleotide sequence ID" value="NZ_BOMW01000043.1"/>
</dbReference>
<evidence type="ECO:0000313" key="1">
    <source>
        <dbReference type="EMBL" id="GIF06994.1"/>
    </source>
</evidence>
<gene>
    <name evidence="1" type="ORF">Asi03nite_45320</name>
</gene>